<dbReference type="SUPFAM" id="SSF51445">
    <property type="entry name" value="(Trans)glycosidases"/>
    <property type="match status" value="1"/>
</dbReference>
<feature type="chain" id="PRO_5038615518" description="GH18 domain-containing protein" evidence="3">
    <location>
        <begin position="27"/>
        <end position="108"/>
    </location>
</feature>
<keyword evidence="1" id="KW-0378">Hydrolase</keyword>
<accession>A0A9D3U9U6</accession>
<dbReference type="GO" id="GO:0005975">
    <property type="term" value="P:carbohydrate metabolic process"/>
    <property type="evidence" value="ECO:0007669"/>
    <property type="project" value="InterPro"/>
</dbReference>
<evidence type="ECO:0000313" key="5">
    <source>
        <dbReference type="EMBL" id="KAH1032681.1"/>
    </source>
</evidence>
<comment type="caution">
    <text evidence="5">The sequence shown here is derived from an EMBL/GenBank/DDBJ whole genome shotgun (WGS) entry which is preliminary data.</text>
</comment>
<name>A0A9D3U9U6_9ROSI</name>
<sequence>MAIKSLISLALIGSVLLMMLLLAIDASGIAIYWGQNRNEGPLAGTCATSNCDFVNIAFLPTFSNGQTSMIKHAGHCDPCTNGCTCLSSDIKSCLAKGIKVMLSLGGGA</sequence>
<evidence type="ECO:0000256" key="1">
    <source>
        <dbReference type="ARBA" id="ARBA00022801"/>
    </source>
</evidence>
<dbReference type="InterPro" id="IPR017853">
    <property type="entry name" value="GH"/>
</dbReference>
<dbReference type="InterPro" id="IPR050542">
    <property type="entry name" value="Glycosyl_Hydrlase18_Chitinase"/>
</dbReference>
<proteinExistence type="predicted"/>
<dbReference type="OrthoDB" id="1716288at2759"/>
<dbReference type="InterPro" id="IPR001223">
    <property type="entry name" value="Glyco_hydro18_cat"/>
</dbReference>
<dbReference type="EMBL" id="JAIQCV010000013">
    <property type="protein sequence ID" value="KAH1032681.1"/>
    <property type="molecule type" value="Genomic_DNA"/>
</dbReference>
<dbReference type="GO" id="GO:0005576">
    <property type="term" value="C:extracellular region"/>
    <property type="evidence" value="ECO:0007669"/>
    <property type="project" value="TreeGrafter"/>
</dbReference>
<organism evidence="5 6">
    <name type="scientific">Gossypium stocksii</name>
    <dbReference type="NCBI Taxonomy" id="47602"/>
    <lineage>
        <taxon>Eukaryota</taxon>
        <taxon>Viridiplantae</taxon>
        <taxon>Streptophyta</taxon>
        <taxon>Embryophyta</taxon>
        <taxon>Tracheophyta</taxon>
        <taxon>Spermatophyta</taxon>
        <taxon>Magnoliopsida</taxon>
        <taxon>eudicotyledons</taxon>
        <taxon>Gunneridae</taxon>
        <taxon>Pentapetalae</taxon>
        <taxon>rosids</taxon>
        <taxon>malvids</taxon>
        <taxon>Malvales</taxon>
        <taxon>Malvaceae</taxon>
        <taxon>Malvoideae</taxon>
        <taxon>Gossypium</taxon>
    </lineage>
</organism>
<dbReference type="Proteomes" id="UP000828251">
    <property type="component" value="Unassembled WGS sequence"/>
</dbReference>
<dbReference type="AlphaFoldDB" id="A0A9D3U9U6"/>
<evidence type="ECO:0000256" key="3">
    <source>
        <dbReference type="SAM" id="SignalP"/>
    </source>
</evidence>
<evidence type="ECO:0000313" key="6">
    <source>
        <dbReference type="Proteomes" id="UP000828251"/>
    </source>
</evidence>
<dbReference type="PANTHER" id="PTHR45708:SF49">
    <property type="entry name" value="ENDOCHITINASE"/>
    <property type="match status" value="1"/>
</dbReference>
<gene>
    <name evidence="5" type="ORF">J1N35_044855</name>
</gene>
<evidence type="ECO:0000259" key="4">
    <source>
        <dbReference type="PROSITE" id="PS51910"/>
    </source>
</evidence>
<dbReference type="GO" id="GO:0004568">
    <property type="term" value="F:chitinase activity"/>
    <property type="evidence" value="ECO:0007669"/>
    <property type="project" value="TreeGrafter"/>
</dbReference>
<feature type="signal peptide" evidence="3">
    <location>
        <begin position="1"/>
        <end position="26"/>
    </location>
</feature>
<dbReference type="PANTHER" id="PTHR45708">
    <property type="entry name" value="ENDOCHITINASE"/>
    <property type="match status" value="1"/>
</dbReference>
<keyword evidence="3" id="KW-0732">Signal</keyword>
<feature type="domain" description="GH18" evidence="4">
    <location>
        <begin position="27"/>
        <end position="108"/>
    </location>
</feature>
<evidence type="ECO:0000256" key="2">
    <source>
        <dbReference type="ARBA" id="ARBA00023295"/>
    </source>
</evidence>
<keyword evidence="6" id="KW-1185">Reference proteome</keyword>
<keyword evidence="2" id="KW-0326">Glycosidase</keyword>
<protein>
    <recommendedName>
        <fullName evidence="4">GH18 domain-containing protein</fullName>
    </recommendedName>
</protein>
<reference evidence="5 6" key="1">
    <citation type="journal article" date="2021" name="Plant Biotechnol. J.">
        <title>Multi-omics assisted identification of the key and species-specific regulatory components of drought-tolerant mechanisms in Gossypium stocksii.</title>
        <authorList>
            <person name="Yu D."/>
            <person name="Ke L."/>
            <person name="Zhang D."/>
            <person name="Wu Y."/>
            <person name="Sun Y."/>
            <person name="Mei J."/>
            <person name="Sun J."/>
            <person name="Sun Y."/>
        </authorList>
    </citation>
    <scope>NUCLEOTIDE SEQUENCE [LARGE SCALE GENOMIC DNA]</scope>
    <source>
        <strain evidence="6">cv. E1</strain>
        <tissue evidence="5">Leaf</tissue>
    </source>
</reference>
<dbReference type="PROSITE" id="PS51910">
    <property type="entry name" value="GH18_2"/>
    <property type="match status" value="1"/>
</dbReference>
<dbReference type="Gene3D" id="3.20.20.80">
    <property type="entry name" value="Glycosidases"/>
    <property type="match status" value="1"/>
</dbReference>